<evidence type="ECO:0000313" key="1">
    <source>
        <dbReference type="EMBL" id="KIK92271.1"/>
    </source>
</evidence>
<keyword evidence="2" id="KW-1185">Reference proteome</keyword>
<gene>
    <name evidence="1" type="ORF">PAXRUDRAFT_147674</name>
</gene>
<dbReference type="OrthoDB" id="2802795at2759"/>
<dbReference type="STRING" id="930991.A0A0D0DTZ8"/>
<dbReference type="Proteomes" id="UP000054538">
    <property type="component" value="Unassembled WGS sequence"/>
</dbReference>
<reference evidence="1 2" key="1">
    <citation type="submission" date="2014-04" db="EMBL/GenBank/DDBJ databases">
        <authorList>
            <consortium name="DOE Joint Genome Institute"/>
            <person name="Kuo A."/>
            <person name="Kohler A."/>
            <person name="Jargeat P."/>
            <person name="Nagy L.G."/>
            <person name="Floudas D."/>
            <person name="Copeland A."/>
            <person name="Barry K.W."/>
            <person name="Cichocki N."/>
            <person name="Veneault-Fourrey C."/>
            <person name="LaButti K."/>
            <person name="Lindquist E.A."/>
            <person name="Lipzen A."/>
            <person name="Lundell T."/>
            <person name="Morin E."/>
            <person name="Murat C."/>
            <person name="Sun H."/>
            <person name="Tunlid A."/>
            <person name="Henrissat B."/>
            <person name="Grigoriev I.V."/>
            <person name="Hibbett D.S."/>
            <person name="Martin F."/>
            <person name="Nordberg H.P."/>
            <person name="Cantor M.N."/>
            <person name="Hua S.X."/>
        </authorList>
    </citation>
    <scope>NUCLEOTIDE SEQUENCE [LARGE SCALE GENOMIC DNA]</scope>
    <source>
        <strain evidence="1 2">Ve08.2h10</strain>
    </source>
</reference>
<feature type="non-terminal residue" evidence="1">
    <location>
        <position position="1"/>
    </location>
</feature>
<evidence type="ECO:0000313" key="2">
    <source>
        <dbReference type="Proteomes" id="UP000054538"/>
    </source>
</evidence>
<dbReference type="EMBL" id="KN825296">
    <property type="protein sequence ID" value="KIK92271.1"/>
    <property type="molecule type" value="Genomic_DNA"/>
</dbReference>
<accession>A0A0D0DTZ8</accession>
<organism evidence="1 2">
    <name type="scientific">Paxillus rubicundulus Ve08.2h10</name>
    <dbReference type="NCBI Taxonomy" id="930991"/>
    <lineage>
        <taxon>Eukaryota</taxon>
        <taxon>Fungi</taxon>
        <taxon>Dikarya</taxon>
        <taxon>Basidiomycota</taxon>
        <taxon>Agaricomycotina</taxon>
        <taxon>Agaricomycetes</taxon>
        <taxon>Agaricomycetidae</taxon>
        <taxon>Boletales</taxon>
        <taxon>Paxilineae</taxon>
        <taxon>Paxillaceae</taxon>
        <taxon>Paxillus</taxon>
    </lineage>
</organism>
<name>A0A0D0DTZ8_9AGAM</name>
<dbReference type="HOGENOM" id="CLU_2892123_0_0_1"/>
<dbReference type="AlphaFoldDB" id="A0A0D0DTZ8"/>
<dbReference type="InParanoid" id="A0A0D0DTZ8"/>
<proteinExistence type="predicted"/>
<reference evidence="2" key="2">
    <citation type="submission" date="2015-01" db="EMBL/GenBank/DDBJ databases">
        <title>Evolutionary Origins and Diversification of the Mycorrhizal Mutualists.</title>
        <authorList>
            <consortium name="DOE Joint Genome Institute"/>
            <consortium name="Mycorrhizal Genomics Consortium"/>
            <person name="Kohler A."/>
            <person name="Kuo A."/>
            <person name="Nagy L.G."/>
            <person name="Floudas D."/>
            <person name="Copeland A."/>
            <person name="Barry K.W."/>
            <person name="Cichocki N."/>
            <person name="Veneault-Fourrey C."/>
            <person name="LaButti K."/>
            <person name="Lindquist E.A."/>
            <person name="Lipzen A."/>
            <person name="Lundell T."/>
            <person name="Morin E."/>
            <person name="Murat C."/>
            <person name="Riley R."/>
            <person name="Ohm R."/>
            <person name="Sun H."/>
            <person name="Tunlid A."/>
            <person name="Henrissat B."/>
            <person name="Grigoriev I.V."/>
            <person name="Hibbett D.S."/>
            <person name="Martin F."/>
        </authorList>
    </citation>
    <scope>NUCLEOTIDE SEQUENCE [LARGE SCALE GENOMIC DNA]</scope>
    <source>
        <strain evidence="2">Ve08.2h10</strain>
    </source>
</reference>
<protein>
    <submittedName>
        <fullName evidence="1">Uncharacterized protein</fullName>
    </submittedName>
</protein>
<sequence>MKKHVAFSEDGTEQVYAADEWDRTPAEIAQRLTYEDVLELKMIQRELPRAEQPYDPLSLRPYS</sequence>